<dbReference type="GO" id="GO:0005576">
    <property type="term" value="C:extracellular region"/>
    <property type="evidence" value="ECO:0007669"/>
    <property type="project" value="UniProtKB-SubCell"/>
</dbReference>
<keyword evidence="3" id="KW-0964">Secreted</keyword>
<evidence type="ECO:0000256" key="6">
    <source>
        <dbReference type="ARBA" id="ARBA00023180"/>
    </source>
</evidence>
<evidence type="ECO:0000313" key="11">
    <source>
        <dbReference type="EMBL" id="KJX99724.1"/>
    </source>
</evidence>
<dbReference type="SUPFAM" id="SSF51126">
    <property type="entry name" value="Pectin lyase-like"/>
    <property type="match status" value="1"/>
</dbReference>
<sequence>MQNILTRVLALWQVPIVGQDHGATAVGSASSSYEPCSTRRIHPEYHNRHPPPKSQEWRNDRYDPYVCEALGRNGCWAPSEPGGGPPYMGPKSWPKRSKECTVLSKDNPTHDDAPAVIKAFQDCSHDGHIIFENKTYHIGSVMNTTDLKDVDIEVRGTLLWDTNIPYWLAHSMPIGFQNQTSAWHLGGENIHFYGHGHGTLDGNGQVWYDFAKGVSNIHGRPHQITITNTKNSVIEGLRFVQSQMWTMTVARSEKVLLQDIYVSSTSTDPAIRSNVNTDGCDTVYTNDITFLRWTITNGDDSIAMKQNSTNIYISNCTFYNGASLAMGSIGQYPGQIEIIENITATDIKMINTGYAGRIKTWVGKNKGFPPNGGGGGLGHAKNITFRSFELEGVGTAWLITQCTFYDGPENAEEVHPRAEPDCTNSQFEISDLNWGDTHGTIRSERIAAMQCSAVKPCHNINIFNNSLTALDTKNPAETFLCEQVKDTHGFTCTEECNGRCPRA</sequence>
<gene>
    <name evidence="11" type="ORF">TI39_contig353g00044</name>
</gene>
<dbReference type="AlphaFoldDB" id="A0A0F4GQJ9"/>
<keyword evidence="6" id="KW-0325">Glycoprotein</keyword>
<evidence type="ECO:0000313" key="12">
    <source>
        <dbReference type="Proteomes" id="UP000033647"/>
    </source>
</evidence>
<evidence type="ECO:0000256" key="2">
    <source>
        <dbReference type="ARBA" id="ARBA00008834"/>
    </source>
</evidence>
<evidence type="ECO:0000256" key="1">
    <source>
        <dbReference type="ARBA" id="ARBA00004613"/>
    </source>
</evidence>
<dbReference type="InterPro" id="IPR011050">
    <property type="entry name" value="Pectin_lyase_fold/virulence"/>
</dbReference>
<feature type="region of interest" description="Disordered" evidence="10">
    <location>
        <begin position="23"/>
        <end position="58"/>
    </location>
</feature>
<evidence type="ECO:0000256" key="7">
    <source>
        <dbReference type="ARBA" id="ARBA00023295"/>
    </source>
</evidence>
<reference evidence="11 12" key="1">
    <citation type="submission" date="2015-03" db="EMBL/GenBank/DDBJ databases">
        <title>RNA-seq based gene annotation and comparative genomics of four Zymoseptoria species reveal species-specific pathogenicity related genes and transposable element activity.</title>
        <authorList>
            <person name="Grandaubert J."/>
            <person name="Bhattacharyya A."/>
            <person name="Stukenbrock E.H."/>
        </authorList>
    </citation>
    <scope>NUCLEOTIDE SEQUENCE [LARGE SCALE GENOMIC DNA]</scope>
    <source>
        <strain evidence="11 12">Zb18110</strain>
    </source>
</reference>
<comment type="similarity">
    <text evidence="2 9">Belongs to the glycosyl hydrolase 28 family.</text>
</comment>
<proteinExistence type="inferred from homology"/>
<evidence type="ECO:0000256" key="4">
    <source>
        <dbReference type="ARBA" id="ARBA00022729"/>
    </source>
</evidence>
<evidence type="ECO:0008006" key="13">
    <source>
        <dbReference type="Google" id="ProtNLM"/>
    </source>
</evidence>
<keyword evidence="7 9" id="KW-0326">Glycosidase</keyword>
<dbReference type="GO" id="GO:0005975">
    <property type="term" value="P:carbohydrate metabolic process"/>
    <property type="evidence" value="ECO:0007669"/>
    <property type="project" value="InterPro"/>
</dbReference>
<dbReference type="PANTHER" id="PTHR31736:SF8">
    <property type="entry name" value="PUTATIVE (AFU_ORTHOLOGUE AFUA_7G06410)-RELATED"/>
    <property type="match status" value="1"/>
</dbReference>
<evidence type="ECO:0000256" key="5">
    <source>
        <dbReference type="ARBA" id="ARBA00022801"/>
    </source>
</evidence>
<dbReference type="GO" id="GO:0004650">
    <property type="term" value="F:polygalacturonase activity"/>
    <property type="evidence" value="ECO:0007669"/>
    <property type="project" value="InterPro"/>
</dbReference>
<dbReference type="Pfam" id="PF00295">
    <property type="entry name" value="Glyco_hydro_28"/>
    <property type="match status" value="1"/>
</dbReference>
<dbReference type="PANTHER" id="PTHR31736">
    <property type="match status" value="1"/>
</dbReference>
<dbReference type="InterPro" id="IPR012334">
    <property type="entry name" value="Pectin_lyas_fold"/>
</dbReference>
<keyword evidence="4" id="KW-0732">Signal</keyword>
<dbReference type="Proteomes" id="UP000033647">
    <property type="component" value="Unassembled WGS sequence"/>
</dbReference>
<organism evidence="11 12">
    <name type="scientific">Zymoseptoria brevis</name>
    <dbReference type="NCBI Taxonomy" id="1047168"/>
    <lineage>
        <taxon>Eukaryota</taxon>
        <taxon>Fungi</taxon>
        <taxon>Dikarya</taxon>
        <taxon>Ascomycota</taxon>
        <taxon>Pezizomycotina</taxon>
        <taxon>Dothideomycetes</taxon>
        <taxon>Dothideomycetidae</taxon>
        <taxon>Mycosphaerellales</taxon>
        <taxon>Mycosphaerellaceae</taxon>
        <taxon>Zymoseptoria</taxon>
    </lineage>
</organism>
<dbReference type="OrthoDB" id="187139at2759"/>
<dbReference type="STRING" id="1047168.A0A0F4GQJ9"/>
<name>A0A0F4GQJ9_9PEZI</name>
<protein>
    <recommendedName>
        <fullName evidence="13">Glycoside hydrolase family 28 protein</fullName>
    </recommendedName>
</protein>
<keyword evidence="12" id="KW-1185">Reference proteome</keyword>
<evidence type="ECO:0000256" key="9">
    <source>
        <dbReference type="RuleBase" id="RU361169"/>
    </source>
</evidence>
<dbReference type="InterPro" id="IPR000743">
    <property type="entry name" value="Glyco_hydro_28"/>
</dbReference>
<dbReference type="GO" id="GO:0071555">
    <property type="term" value="P:cell wall organization"/>
    <property type="evidence" value="ECO:0007669"/>
    <property type="project" value="UniProtKB-KW"/>
</dbReference>
<evidence type="ECO:0000256" key="3">
    <source>
        <dbReference type="ARBA" id="ARBA00022525"/>
    </source>
</evidence>
<evidence type="ECO:0000256" key="8">
    <source>
        <dbReference type="ARBA" id="ARBA00023316"/>
    </source>
</evidence>
<keyword evidence="8" id="KW-0961">Cell wall biogenesis/degradation</keyword>
<accession>A0A0F4GQJ9</accession>
<dbReference type="EMBL" id="LAFY01000345">
    <property type="protein sequence ID" value="KJX99724.1"/>
    <property type="molecule type" value="Genomic_DNA"/>
</dbReference>
<comment type="subcellular location">
    <subcellularLocation>
        <location evidence="1">Secreted</location>
    </subcellularLocation>
</comment>
<comment type="caution">
    <text evidence="11">The sequence shown here is derived from an EMBL/GenBank/DDBJ whole genome shotgun (WGS) entry which is preliminary data.</text>
</comment>
<evidence type="ECO:0000256" key="10">
    <source>
        <dbReference type="SAM" id="MobiDB-lite"/>
    </source>
</evidence>
<keyword evidence="5 9" id="KW-0378">Hydrolase</keyword>
<dbReference type="Gene3D" id="2.160.20.10">
    <property type="entry name" value="Single-stranded right-handed beta-helix, Pectin lyase-like"/>
    <property type="match status" value="1"/>
</dbReference>